<evidence type="ECO:0000313" key="2">
    <source>
        <dbReference type="EMBL" id="GAA2166735.1"/>
    </source>
</evidence>
<comment type="caution">
    <text evidence="2">The sequence shown here is derived from an EMBL/GenBank/DDBJ whole genome shotgun (WGS) entry which is preliminary data.</text>
</comment>
<accession>A0ABN3AG49</accession>
<gene>
    <name evidence="2" type="ORF">GCM10009727_86610</name>
</gene>
<sequence length="99" mass="10981">MPPTHQMRMIRAERSGTEEWACPTCGRRMLLRWPPHYSKQIIDPGDERACHVASCDDLPANAPTPEPATLTGQRAAPRTPPRRRLRETGIDPAATAPST</sequence>
<evidence type="ECO:0000313" key="3">
    <source>
        <dbReference type="Proteomes" id="UP001501020"/>
    </source>
</evidence>
<dbReference type="Proteomes" id="UP001501020">
    <property type="component" value="Unassembled WGS sequence"/>
</dbReference>
<proteinExistence type="predicted"/>
<feature type="region of interest" description="Disordered" evidence="1">
    <location>
        <begin position="58"/>
        <end position="99"/>
    </location>
</feature>
<dbReference type="EMBL" id="BAAAMR010000139">
    <property type="protein sequence ID" value="GAA2166735.1"/>
    <property type="molecule type" value="Genomic_DNA"/>
</dbReference>
<dbReference type="RefSeq" id="WP_344282265.1">
    <property type="nucleotide sequence ID" value="NZ_BAAAMR010000139.1"/>
</dbReference>
<protein>
    <submittedName>
        <fullName evidence="2">Uncharacterized protein</fullName>
    </submittedName>
</protein>
<name>A0ABN3AG49_9ACTN</name>
<keyword evidence="3" id="KW-1185">Reference proteome</keyword>
<reference evidence="2 3" key="1">
    <citation type="journal article" date="2019" name="Int. J. Syst. Evol. Microbiol.">
        <title>The Global Catalogue of Microorganisms (GCM) 10K type strain sequencing project: providing services to taxonomists for standard genome sequencing and annotation.</title>
        <authorList>
            <consortium name="The Broad Institute Genomics Platform"/>
            <consortium name="The Broad Institute Genome Sequencing Center for Infectious Disease"/>
            <person name="Wu L."/>
            <person name="Ma J."/>
        </authorList>
    </citation>
    <scope>NUCLEOTIDE SEQUENCE [LARGE SCALE GENOMIC DNA]</scope>
    <source>
        <strain evidence="2 3">JCM 13850</strain>
    </source>
</reference>
<organism evidence="2 3">
    <name type="scientific">Actinomadura napierensis</name>
    <dbReference type="NCBI Taxonomy" id="267854"/>
    <lineage>
        <taxon>Bacteria</taxon>
        <taxon>Bacillati</taxon>
        <taxon>Actinomycetota</taxon>
        <taxon>Actinomycetes</taxon>
        <taxon>Streptosporangiales</taxon>
        <taxon>Thermomonosporaceae</taxon>
        <taxon>Actinomadura</taxon>
    </lineage>
</organism>
<evidence type="ECO:0000256" key="1">
    <source>
        <dbReference type="SAM" id="MobiDB-lite"/>
    </source>
</evidence>